<dbReference type="InterPro" id="IPR036551">
    <property type="entry name" value="Flavin_trans-like"/>
</dbReference>
<dbReference type="AlphaFoldDB" id="A0A420INI6"/>
<dbReference type="Pfam" id="PF02441">
    <property type="entry name" value="Flavoprotein"/>
    <property type="match status" value="1"/>
</dbReference>
<dbReference type="GO" id="GO:0004633">
    <property type="term" value="F:phosphopantothenoylcysteine decarboxylase activity"/>
    <property type="evidence" value="ECO:0007669"/>
    <property type="project" value="TreeGrafter"/>
</dbReference>
<accession>A0A420INI6</accession>
<reference evidence="3 4" key="1">
    <citation type="journal article" date="2018" name="BMC Genomics">
        <title>Comparative genome analyses reveal sequence features reflecting distinct modes of host-adaptation between dicot and monocot powdery mildew.</title>
        <authorList>
            <person name="Wu Y."/>
            <person name="Ma X."/>
            <person name="Pan Z."/>
            <person name="Kale S.D."/>
            <person name="Song Y."/>
            <person name="King H."/>
            <person name="Zhang Q."/>
            <person name="Presley C."/>
            <person name="Deng X."/>
            <person name="Wei C.I."/>
            <person name="Xiao S."/>
        </authorList>
    </citation>
    <scope>NUCLEOTIDE SEQUENCE [LARGE SCALE GENOMIC DNA]</scope>
    <source>
        <strain evidence="3">UMSG1</strain>
    </source>
</reference>
<evidence type="ECO:0000313" key="3">
    <source>
        <dbReference type="EMBL" id="RKF76094.1"/>
    </source>
</evidence>
<comment type="similarity">
    <text evidence="1">Belongs to the HFCD (homooligomeric flavin containing Cys decarboxylase) superfamily.</text>
</comment>
<dbReference type="SUPFAM" id="SSF140860">
    <property type="entry name" value="Pseudo ankyrin repeat-like"/>
    <property type="match status" value="1"/>
</dbReference>
<dbReference type="PANTHER" id="PTHR14359:SF21">
    <property type="entry name" value="FLAVOPROTEIN DOMAIN-CONTAINING PROTEIN"/>
    <property type="match status" value="1"/>
</dbReference>
<dbReference type="GO" id="GO:0010181">
    <property type="term" value="F:FMN binding"/>
    <property type="evidence" value="ECO:0007669"/>
    <property type="project" value="TreeGrafter"/>
</dbReference>
<evidence type="ECO:0000256" key="1">
    <source>
        <dbReference type="ARBA" id="ARBA00038350"/>
    </source>
</evidence>
<evidence type="ECO:0000313" key="4">
    <source>
        <dbReference type="Proteomes" id="UP000285326"/>
    </source>
</evidence>
<comment type="caution">
    <text evidence="3">The sequence shown here is derived from an EMBL/GenBank/DDBJ whole genome shotgun (WGS) entry which is preliminary data.</text>
</comment>
<organism evidence="3 4">
    <name type="scientific">Golovinomyces cichoracearum</name>
    <dbReference type="NCBI Taxonomy" id="62708"/>
    <lineage>
        <taxon>Eukaryota</taxon>
        <taxon>Fungi</taxon>
        <taxon>Dikarya</taxon>
        <taxon>Ascomycota</taxon>
        <taxon>Pezizomycotina</taxon>
        <taxon>Leotiomycetes</taxon>
        <taxon>Erysiphales</taxon>
        <taxon>Erysiphaceae</taxon>
        <taxon>Golovinomyces</taxon>
    </lineage>
</organism>
<dbReference type="EMBL" id="MCBS01022973">
    <property type="protein sequence ID" value="RKF76094.1"/>
    <property type="molecule type" value="Genomic_DNA"/>
</dbReference>
<name>A0A420INI6_9PEZI</name>
<evidence type="ECO:0000259" key="2">
    <source>
        <dbReference type="Pfam" id="PF02441"/>
    </source>
</evidence>
<feature type="domain" description="Flavoprotein" evidence="2">
    <location>
        <begin position="11"/>
        <end position="158"/>
    </location>
</feature>
<dbReference type="Proteomes" id="UP000285326">
    <property type="component" value="Unassembled WGS sequence"/>
</dbReference>
<sequence length="603" mass="69778">MAVNEQQKRRVLVSSNGSIELAQALVRILNSKKNVKIEVRTITNQEPWPVHPLSQDTLAIQNRRFRPYRNIETARKSSKYEILESSHRYANELCQWADLLVLAPIDADNTAKMLHGICDNQLLVILRGWDVSKKIVMVPGMSILMWENPVTKKQLENIRSDRPWIHLMPPMLWYYEKISSSKKFLDYNGLGELVDFIRSEAGMATTDSDENVLNACSSNMNRRNKKYMVKLPDEIWSLIFERVGDWEISQSLNVYTAIPTPLEWQLRTFKEDDELRTYMRSLEWKILTDSTPNIIAKLKEAPETMKVLSNLCVKLVIKFCMVDLLTYMETNFKDVFWASFGQKVLPLKASAVLGKTKILDWWLMSPSFLSKDYTTEAMDGASKMGFIHVLEWWRRSGLTLKYTEVAMEQASAEGHIDVLDWWKQASMDRVYYPLKPRTQSHNTGDDEPHDIIEFQSSLPLLPGKSLLTAAQNNQAQVLRWWEKSCIPIGHSESVARVASQYGNVNVLDVWLELKGEKMPFDSTILIDPTKNGHLDVLQWWKDLSRGNRGRSGRTIQYKTCDIEEALEDSTRNEKTTLKVKEWWIQNGLNLGLQVQEWTRIKTL</sequence>
<dbReference type="SUPFAM" id="SSF52507">
    <property type="entry name" value="Homo-oligomeric flavin-containing Cys decarboxylases, HFCD"/>
    <property type="match status" value="1"/>
</dbReference>
<protein>
    <submittedName>
        <fullName evidence="3">Putative phosphopantothenoylcysteine decarboxylase protein</fullName>
    </submittedName>
</protein>
<proteinExistence type="inferred from homology"/>
<dbReference type="PANTHER" id="PTHR14359">
    <property type="entry name" value="HOMO-OLIGOMERIC FLAVIN CONTAINING CYS DECARBOXYLASE FAMILY"/>
    <property type="match status" value="1"/>
</dbReference>
<dbReference type="GO" id="GO:0071513">
    <property type="term" value="C:phosphopantothenoylcysteine decarboxylase complex"/>
    <property type="evidence" value="ECO:0007669"/>
    <property type="project" value="TreeGrafter"/>
</dbReference>
<dbReference type="InterPro" id="IPR003382">
    <property type="entry name" value="Flavoprotein"/>
</dbReference>
<dbReference type="Gene3D" id="3.40.50.1950">
    <property type="entry name" value="Flavin prenyltransferase-like"/>
    <property type="match status" value="1"/>
</dbReference>
<dbReference type="GO" id="GO:0015937">
    <property type="term" value="P:coenzyme A biosynthetic process"/>
    <property type="evidence" value="ECO:0007669"/>
    <property type="project" value="TreeGrafter"/>
</dbReference>
<gene>
    <name evidence="3" type="ORF">GcM1_229025</name>
</gene>